<dbReference type="AlphaFoldDB" id="A0A6M0CGF5"/>
<feature type="transmembrane region" description="Helical" evidence="1">
    <location>
        <begin position="20"/>
        <end position="38"/>
    </location>
</feature>
<feature type="transmembrane region" description="Helical" evidence="1">
    <location>
        <begin position="207"/>
        <end position="226"/>
    </location>
</feature>
<proteinExistence type="predicted"/>
<evidence type="ECO:0000313" key="2">
    <source>
        <dbReference type="EMBL" id="NER16532.1"/>
    </source>
</evidence>
<feature type="transmembrane region" description="Helical" evidence="1">
    <location>
        <begin position="238"/>
        <end position="256"/>
    </location>
</feature>
<evidence type="ECO:0000313" key="3">
    <source>
        <dbReference type="Proteomes" id="UP000474296"/>
    </source>
</evidence>
<feature type="transmembrane region" description="Helical" evidence="1">
    <location>
        <begin position="136"/>
        <end position="160"/>
    </location>
</feature>
<keyword evidence="1" id="KW-0472">Membrane</keyword>
<protein>
    <submittedName>
        <fullName evidence="2">Uncharacterized protein</fullName>
    </submittedName>
</protein>
<dbReference type="EMBL" id="JAABOQ010000002">
    <property type="protein sequence ID" value="NER16532.1"/>
    <property type="molecule type" value="Genomic_DNA"/>
</dbReference>
<comment type="caution">
    <text evidence="2">The sequence shown here is derived from an EMBL/GenBank/DDBJ whole genome shotgun (WGS) entry which is preliminary data.</text>
</comment>
<sequence>MNPSKNELPDWVKDYRDQSWQIEMLIAGSVIFSLYSASDIFREYFLAVFPISYTKPNHIILLFGVYVITRILLIGFTANLILRSVWLAYLGINFSFPKGVNYNKLKLSSNYKEKLKSSPNIVQRVVSLERWCNLSYSFAVLLALFTTSLLISVSAIIWILDTLGASVFFTSTVFIYSLVAFLAIVQLGVFDKLLFSRNRASGKLGKVLSGISRFLEIITLSFLFKRELLVMRTNANKWLLYLFSIAYIFIALVFSVNHIDRYYSYGTFRFNIWDDREQYAVNNAPRNNALRYQNNLSKSRKSYLGCIQSDIIKDRYVKLFVVSWVTYDNYLKTSYEKYGYEKDNRSFNTYAERINFERKNDSVYRLALNDLFRVSIDDKPFTNLTWSTGVNPVTLEDGYYAYIDINSLEPKEHKLKVKVAYINWKDEKLLGDVMEIPFWKD</sequence>
<reference evidence="2 3" key="1">
    <citation type="submission" date="2020-01" db="EMBL/GenBank/DDBJ databases">
        <title>Spongiivirga citrea KCTC 32990T.</title>
        <authorList>
            <person name="Wang G."/>
        </authorList>
    </citation>
    <scope>NUCLEOTIDE SEQUENCE [LARGE SCALE GENOMIC DNA]</scope>
    <source>
        <strain evidence="2 3">KCTC 32990</strain>
    </source>
</reference>
<feature type="transmembrane region" description="Helical" evidence="1">
    <location>
        <begin position="59"/>
        <end position="82"/>
    </location>
</feature>
<keyword evidence="1" id="KW-0812">Transmembrane</keyword>
<accession>A0A6M0CGF5</accession>
<dbReference type="RefSeq" id="WP_164029804.1">
    <property type="nucleotide sequence ID" value="NZ_JAABOQ010000002.1"/>
</dbReference>
<gene>
    <name evidence="2" type="ORF">GWK10_04885</name>
</gene>
<dbReference type="Proteomes" id="UP000474296">
    <property type="component" value="Unassembled WGS sequence"/>
</dbReference>
<keyword evidence="3" id="KW-1185">Reference proteome</keyword>
<name>A0A6M0CGF5_9FLAO</name>
<keyword evidence="1" id="KW-1133">Transmembrane helix</keyword>
<feature type="transmembrane region" description="Helical" evidence="1">
    <location>
        <begin position="167"/>
        <end position="187"/>
    </location>
</feature>
<evidence type="ECO:0000256" key="1">
    <source>
        <dbReference type="SAM" id="Phobius"/>
    </source>
</evidence>
<organism evidence="2 3">
    <name type="scientific">Spongiivirga citrea</name>
    <dbReference type="NCBI Taxonomy" id="1481457"/>
    <lineage>
        <taxon>Bacteria</taxon>
        <taxon>Pseudomonadati</taxon>
        <taxon>Bacteroidota</taxon>
        <taxon>Flavobacteriia</taxon>
        <taxon>Flavobacteriales</taxon>
        <taxon>Flavobacteriaceae</taxon>
        <taxon>Spongiivirga</taxon>
    </lineage>
</organism>